<gene>
    <name evidence="5" type="primary">speE_1</name>
    <name evidence="5" type="ORF">PAECIP111802_00286</name>
</gene>
<protein>
    <submittedName>
        <fullName evidence="5">Polyamine aminopropyltransferase</fullName>
        <ecNumber evidence="5">2.5.1.16</ecNumber>
    </submittedName>
</protein>
<dbReference type="RefSeq" id="WP_230414582.1">
    <property type="nucleotide sequence ID" value="NZ_CAJVCE010000001.1"/>
</dbReference>
<dbReference type="InterPro" id="IPR030374">
    <property type="entry name" value="PABS"/>
</dbReference>
<keyword evidence="1 3" id="KW-0808">Transferase</keyword>
<dbReference type="NCBIfam" id="NF037959">
    <property type="entry name" value="MFS_SpdSyn"/>
    <property type="match status" value="1"/>
</dbReference>
<proteinExistence type="predicted"/>
<name>A0ABN7TG67_9BACL</name>
<evidence type="ECO:0000313" key="6">
    <source>
        <dbReference type="Proteomes" id="UP000730618"/>
    </source>
</evidence>
<dbReference type="Pfam" id="PF01564">
    <property type="entry name" value="Spermine_synth"/>
    <property type="match status" value="1"/>
</dbReference>
<organism evidence="5 6">
    <name type="scientific">Paenibacillus allorhizosphaerae</name>
    <dbReference type="NCBI Taxonomy" id="2849866"/>
    <lineage>
        <taxon>Bacteria</taxon>
        <taxon>Bacillati</taxon>
        <taxon>Bacillota</taxon>
        <taxon>Bacilli</taxon>
        <taxon>Bacillales</taxon>
        <taxon>Paenibacillaceae</taxon>
        <taxon>Paenibacillus</taxon>
    </lineage>
</organism>
<keyword evidence="2 3" id="KW-0620">Polyamine biosynthesis</keyword>
<keyword evidence="6" id="KW-1185">Reference proteome</keyword>
<comment type="caution">
    <text evidence="5">The sequence shown here is derived from an EMBL/GenBank/DDBJ whole genome shotgun (WGS) entry which is preliminary data.</text>
</comment>
<dbReference type="PANTHER" id="PTHR43317">
    <property type="entry name" value="THERMOSPERMINE SYNTHASE ACAULIS5"/>
    <property type="match status" value="1"/>
</dbReference>
<dbReference type="EC" id="2.5.1.16" evidence="5"/>
<dbReference type="Proteomes" id="UP000730618">
    <property type="component" value="Unassembled WGS sequence"/>
</dbReference>
<evidence type="ECO:0000313" key="5">
    <source>
        <dbReference type="EMBL" id="CAG7616421.1"/>
    </source>
</evidence>
<dbReference type="PROSITE" id="PS51006">
    <property type="entry name" value="PABS_2"/>
    <property type="match status" value="1"/>
</dbReference>
<dbReference type="PANTHER" id="PTHR43317:SF1">
    <property type="entry name" value="THERMOSPERMINE SYNTHASE ACAULIS5"/>
    <property type="match status" value="1"/>
</dbReference>
<evidence type="ECO:0000256" key="3">
    <source>
        <dbReference type="PROSITE-ProRule" id="PRU00354"/>
    </source>
</evidence>
<dbReference type="CDD" id="cd02440">
    <property type="entry name" value="AdoMet_MTases"/>
    <property type="match status" value="1"/>
</dbReference>
<sequence>MQLLAKEISSYNEISVYETTELYGEMGKFRFLQFADGAVQGALDIKHPDRIVLEYPRAIIHLLEKNNPSLENVFVIGHGTGTIAGHFPDKRFTVAEIDAQVVELSRRFFNYSQNNVVTGDGRQLLEKEAPNTFDFIILDAFSAKGTPMHLVTIDFFTMAKEKLNARGAVVMNLMGKSRNDKLINAIHTTLKAVFAETKAFSPESAGASDLRNIILIGSDRAIDLEIKQMAGFIEIGLEQGHTIVDRDNGLHG</sequence>
<dbReference type="GO" id="GO:0004766">
    <property type="term" value="F:spermidine synthase activity"/>
    <property type="evidence" value="ECO:0007669"/>
    <property type="project" value="UniProtKB-EC"/>
</dbReference>
<accession>A0ABN7TG67</accession>
<reference evidence="5 6" key="1">
    <citation type="submission" date="2021-06" db="EMBL/GenBank/DDBJ databases">
        <authorList>
            <person name="Criscuolo A."/>
        </authorList>
    </citation>
    <scope>NUCLEOTIDE SEQUENCE [LARGE SCALE GENOMIC DNA]</scope>
    <source>
        <strain evidence="6">CIP 111802</strain>
    </source>
</reference>
<evidence type="ECO:0000256" key="2">
    <source>
        <dbReference type="ARBA" id="ARBA00023115"/>
    </source>
</evidence>
<evidence type="ECO:0000259" key="4">
    <source>
        <dbReference type="PROSITE" id="PS51006"/>
    </source>
</evidence>
<dbReference type="EMBL" id="CAJVCE010000001">
    <property type="protein sequence ID" value="CAG7616421.1"/>
    <property type="molecule type" value="Genomic_DNA"/>
</dbReference>
<feature type="active site" description="Proton acceptor" evidence="3">
    <location>
        <position position="139"/>
    </location>
</feature>
<evidence type="ECO:0000256" key="1">
    <source>
        <dbReference type="ARBA" id="ARBA00022679"/>
    </source>
</evidence>
<feature type="domain" description="PABS" evidence="4">
    <location>
        <begin position="1"/>
        <end position="218"/>
    </location>
</feature>